<dbReference type="NCBIfam" id="TIGR02242">
    <property type="entry name" value="tail_TIGR02242"/>
    <property type="match status" value="1"/>
</dbReference>
<dbReference type="KEGG" id="ska:CP970_41880"/>
<dbReference type="AlphaFoldDB" id="A0A5J6GL36"/>
<reference evidence="1 2" key="1">
    <citation type="submission" date="2017-09" db="EMBL/GenBank/DDBJ databases">
        <authorList>
            <person name="Lee N."/>
            <person name="Cho B.-K."/>
        </authorList>
    </citation>
    <scope>NUCLEOTIDE SEQUENCE [LARGE SCALE GENOMIC DNA]</scope>
    <source>
        <strain evidence="1 2">ATCC 12853</strain>
    </source>
</reference>
<keyword evidence="2" id="KW-1185">Reference proteome</keyword>
<organism evidence="1 2">
    <name type="scientific">Streptomyces kanamyceticus</name>
    <dbReference type="NCBI Taxonomy" id="1967"/>
    <lineage>
        <taxon>Bacteria</taxon>
        <taxon>Bacillati</taxon>
        <taxon>Actinomycetota</taxon>
        <taxon>Actinomycetes</taxon>
        <taxon>Kitasatosporales</taxon>
        <taxon>Streptomycetaceae</taxon>
        <taxon>Streptomyces</taxon>
    </lineage>
</organism>
<evidence type="ECO:0008006" key="3">
    <source>
        <dbReference type="Google" id="ProtNLM"/>
    </source>
</evidence>
<name>A0A5J6GL36_STRKN</name>
<dbReference type="InterPro" id="IPR011748">
    <property type="entry name" value="Unchr_phage_tail-like"/>
</dbReference>
<dbReference type="InterPro" id="IPR011042">
    <property type="entry name" value="6-blade_b-propeller_TolB-like"/>
</dbReference>
<dbReference type="Gene3D" id="2.120.10.30">
    <property type="entry name" value="TolB, C-terminal domain"/>
    <property type="match status" value="1"/>
</dbReference>
<dbReference type="SUPFAM" id="SSF101898">
    <property type="entry name" value="NHL repeat"/>
    <property type="match status" value="1"/>
</dbReference>
<evidence type="ECO:0000313" key="2">
    <source>
        <dbReference type="Proteomes" id="UP000325529"/>
    </source>
</evidence>
<dbReference type="RefSeq" id="WP_150494634.1">
    <property type="nucleotide sequence ID" value="NZ_CP023699.1"/>
</dbReference>
<dbReference type="InterPro" id="IPR006521">
    <property type="entry name" value="Tail_protein_I"/>
</dbReference>
<sequence>MDTAAYSLLAHPDQWARCRHENTALVPAGGVQLNWLDAEPPDAARPPLPALPPGLAFDRWGNAYRSWPDQDRVSVRAPDAGPSATTDLDWAGTFTRPSALAVDADQRLYAVQDGGARVAVVDLWAHGVLRRITVATRRHPRRAAVDVAARCREALVLTRRPARLIALTGCQGVVSGPPLVRPRCRGAVAAVRVTVAPDGTVLVLWDRAELPSLIADSDGHPVVEVPGAVDLVARADGTLAVACRPGMSLRRFAPLDGAPLGAGLLELDPLAQPGFDGGSVAESYGRLSYTTDTTDTTRATDTTVVANTTDPGNAWTGGPSIRHLPAGRVVTYRLDSGAYRTRWGRVFLDACLPPGTDVTVRGLTTDDDEVADPVAPAPPAHGDVTVRRPDLTPPLPGVAALAAVSATAAAPLFRRPTGRERPWTQIPADDRFETYEIPVTAAPGRYLWLVIDLAGTTGLTPCVRELRVEHPGHRLLQHLPRAWSRNDADADFLQRFLAPLEGLLRELDGRAVRRALLVDPSATPQEALAWLAGFAGLALDRRWPEAARRELIAQAYVLFARRGTLTALTRILAIYLGHPPVLVESWRLRGVPGAVLGAGPGSGAPARLGATIRTGGALGDGTALGAMGSPDGYATAAHRFSVLIPADLSREQRDVVERILADQRPAHTKVEICELGFGMRIGRHLHLGLTSLVGAGARWGPAVVGRVAVGGDGVVGVAPVREEGRVAAGTDAWVPAPAREG</sequence>
<gene>
    <name evidence="1" type="ORF">CP970_41880</name>
</gene>
<proteinExistence type="predicted"/>
<accession>A0A5J6GL36</accession>
<dbReference type="Proteomes" id="UP000325529">
    <property type="component" value="Chromosome"/>
</dbReference>
<dbReference type="Pfam" id="PF09684">
    <property type="entry name" value="Tail_P2_I"/>
    <property type="match status" value="1"/>
</dbReference>
<evidence type="ECO:0000313" key="1">
    <source>
        <dbReference type="EMBL" id="QEU96630.1"/>
    </source>
</evidence>
<dbReference type="EMBL" id="CP023699">
    <property type="protein sequence ID" value="QEU96630.1"/>
    <property type="molecule type" value="Genomic_DNA"/>
</dbReference>
<protein>
    <recommendedName>
        <fullName evidence="3">Phage tail protein</fullName>
    </recommendedName>
</protein>